<dbReference type="SUPFAM" id="SSF52540">
    <property type="entry name" value="P-loop containing nucleoside triphosphate hydrolases"/>
    <property type="match status" value="1"/>
</dbReference>
<keyword evidence="1" id="KW-0808">Transferase</keyword>
<dbReference type="GO" id="GO:0008146">
    <property type="term" value="F:sulfotransferase activity"/>
    <property type="evidence" value="ECO:0007669"/>
    <property type="project" value="InterPro"/>
</dbReference>
<feature type="active site" description="For sulfotransferase activity" evidence="3">
    <location>
        <position position="203"/>
    </location>
</feature>
<dbReference type="Pfam" id="PF00685">
    <property type="entry name" value="Sulfotransfer_1"/>
    <property type="match status" value="1"/>
</dbReference>
<protein>
    <recommendedName>
        <fullName evidence="6">Sulfotransferase domain-containing protein</fullName>
    </recommendedName>
</protein>
<evidence type="ECO:0000256" key="3">
    <source>
        <dbReference type="PIRSR" id="PIRSR637359-1"/>
    </source>
</evidence>
<proteinExistence type="predicted"/>
<evidence type="ECO:0000313" key="8">
    <source>
        <dbReference type="Proteomes" id="UP000007799"/>
    </source>
</evidence>
<dbReference type="OMA" id="ATHARTN"/>
<gene>
    <name evidence="7" type="ORF">PTSG_06403</name>
</gene>
<sequence>MHKSSTTATVVRTMMRKKRWTWVWCGWCGSAVCHRCAGLRTVLLAAVLITTLPLRSTGSEGGSERTTFELVGGQAALAAWTTSEVEMVPTDASLCEMSSGNNGGGEGETRMVPRYSGGIRISPRPVVVVAPEAKASPEACGVPSPFKLDAGVCIRLAESPSLELRSSHTATGHGSSSNSNTSNSSISGEVMCLPSFLIIGVMKGGTAEVQSWLGQHPLLHRWGGAWISGSGEAHYFDKVDSDANLQATWLSNYLRRGLALNATESPAITYTFEKTPSYVFMREEAIARVRRVLPSAKLILLLRSPAARAYSHFQHNCFKRRVWKVSNASAHLPAHIRGRVISMPSTLRGKNKRRRESVVRFVNKAFQAHAEVGDVQLLHHPCSARDFDVFVRMQANGAVDESAAITMTPTNSMVLRRGLYAAAIRRWLQHFDRSQLLILLTEAMQADMLATIDTILCDFLGIPRADYATHARTNERGFTVLEEMQSKSGKPHYGPMLLSTHHSLLRFYEEDIRELFAYVHAHDILKYWELPERSAVDGGGGNERKEEDGEGYNDDDEGNYDDDYGEEDDDDDA</sequence>
<keyword evidence="8" id="KW-1185">Reference proteome</keyword>
<dbReference type="PANTHER" id="PTHR10605:SF56">
    <property type="entry name" value="BIFUNCTIONAL HEPARAN SULFATE N-DEACETYLASE_N-SULFOTRANSFERASE"/>
    <property type="match status" value="1"/>
</dbReference>
<evidence type="ECO:0000256" key="5">
    <source>
        <dbReference type="SAM" id="MobiDB-lite"/>
    </source>
</evidence>
<feature type="domain" description="Sulfotransferase" evidence="6">
    <location>
        <begin position="195"/>
        <end position="471"/>
    </location>
</feature>
<dbReference type="InParanoid" id="F2UBX7"/>
<dbReference type="InterPro" id="IPR027417">
    <property type="entry name" value="P-loop_NTPase"/>
</dbReference>
<dbReference type="InterPro" id="IPR037359">
    <property type="entry name" value="NST/OST"/>
</dbReference>
<dbReference type="FunCoup" id="F2UBX7">
    <property type="interactions" value="184"/>
</dbReference>
<dbReference type="GeneID" id="16073867"/>
<reference evidence="7" key="1">
    <citation type="submission" date="2009-08" db="EMBL/GenBank/DDBJ databases">
        <title>Annotation of Salpingoeca rosetta.</title>
        <authorList>
            <consortium name="The Broad Institute Genome Sequencing Platform"/>
            <person name="Russ C."/>
            <person name="Cuomo C."/>
            <person name="Burger G."/>
            <person name="Gray M.W."/>
            <person name="Holland P.W.H."/>
            <person name="King N."/>
            <person name="Lang F.B.F."/>
            <person name="Roger A.J."/>
            <person name="Ruiz-Trillo I."/>
            <person name="Young S.K."/>
            <person name="Zeng Q."/>
            <person name="Gargeya S."/>
            <person name="Alvarado L."/>
            <person name="Berlin A."/>
            <person name="Chapman S.B."/>
            <person name="Chen Z."/>
            <person name="Freedman E."/>
            <person name="Gellesch M."/>
            <person name="Goldberg J."/>
            <person name="Griggs A."/>
            <person name="Gujja S."/>
            <person name="Heilman E."/>
            <person name="Heiman D."/>
            <person name="Howarth C."/>
            <person name="Mehta T."/>
            <person name="Neiman D."/>
            <person name="Pearson M."/>
            <person name="Roberts A."/>
            <person name="Saif S."/>
            <person name="Shea T."/>
            <person name="Shenoy N."/>
            <person name="Sisk P."/>
            <person name="Stolte C."/>
            <person name="Sykes S."/>
            <person name="White J."/>
            <person name="Yandava C."/>
            <person name="Haas B."/>
            <person name="Nusbaum C."/>
            <person name="Birren B."/>
        </authorList>
    </citation>
    <scope>NUCLEOTIDE SEQUENCE [LARGE SCALE GENOMIC DNA]</scope>
    <source>
        <strain evidence="7">ATCC 50818</strain>
    </source>
</reference>
<evidence type="ECO:0000256" key="2">
    <source>
        <dbReference type="ARBA" id="ARBA00023180"/>
    </source>
</evidence>
<accession>F2UBX7</accession>
<feature type="compositionally biased region" description="Low complexity" evidence="5">
    <location>
        <begin position="167"/>
        <end position="185"/>
    </location>
</feature>
<dbReference type="RefSeq" id="XP_004993292.1">
    <property type="nucleotide sequence ID" value="XM_004993235.1"/>
</dbReference>
<evidence type="ECO:0000256" key="4">
    <source>
        <dbReference type="PIRSR" id="PIRSR637359-2"/>
    </source>
</evidence>
<feature type="binding site" evidence="4">
    <location>
        <position position="303"/>
    </location>
    <ligand>
        <name>3'-phosphoadenylyl sulfate</name>
        <dbReference type="ChEBI" id="CHEBI:58339"/>
    </ligand>
</feature>
<dbReference type="eggNOG" id="KOG3703">
    <property type="taxonomic scope" value="Eukaryota"/>
</dbReference>
<dbReference type="KEGG" id="sre:PTSG_06403"/>
<evidence type="ECO:0000259" key="6">
    <source>
        <dbReference type="Pfam" id="PF00685"/>
    </source>
</evidence>
<dbReference type="PANTHER" id="PTHR10605">
    <property type="entry name" value="HEPARAN SULFATE SULFOTRANSFERASE"/>
    <property type="match status" value="1"/>
</dbReference>
<dbReference type="AlphaFoldDB" id="F2UBX7"/>
<feature type="binding site" evidence="4">
    <location>
        <position position="311"/>
    </location>
    <ligand>
        <name>3'-phosphoadenylyl sulfate</name>
        <dbReference type="ChEBI" id="CHEBI:58339"/>
    </ligand>
</feature>
<feature type="compositionally biased region" description="Acidic residues" evidence="5">
    <location>
        <begin position="548"/>
        <end position="573"/>
    </location>
</feature>
<dbReference type="InterPro" id="IPR000863">
    <property type="entry name" value="Sulfotransferase_dom"/>
</dbReference>
<feature type="region of interest" description="Disordered" evidence="5">
    <location>
        <begin position="165"/>
        <end position="185"/>
    </location>
</feature>
<keyword evidence="2" id="KW-0325">Glycoprotein</keyword>
<dbReference type="Proteomes" id="UP000007799">
    <property type="component" value="Unassembled WGS sequence"/>
</dbReference>
<evidence type="ECO:0000256" key="1">
    <source>
        <dbReference type="ARBA" id="ARBA00022679"/>
    </source>
</evidence>
<feature type="region of interest" description="Disordered" evidence="5">
    <location>
        <begin position="533"/>
        <end position="573"/>
    </location>
</feature>
<dbReference type="OrthoDB" id="6129517at2759"/>
<dbReference type="Gene3D" id="3.40.50.300">
    <property type="entry name" value="P-loop containing nucleotide triphosphate hydrolases"/>
    <property type="match status" value="1"/>
</dbReference>
<organism evidence="8">
    <name type="scientific">Salpingoeca rosetta (strain ATCC 50818 / BSB-021)</name>
    <dbReference type="NCBI Taxonomy" id="946362"/>
    <lineage>
        <taxon>Eukaryota</taxon>
        <taxon>Choanoflagellata</taxon>
        <taxon>Craspedida</taxon>
        <taxon>Salpingoecidae</taxon>
        <taxon>Salpingoeca</taxon>
    </lineage>
</organism>
<dbReference type="EMBL" id="GL832968">
    <property type="protein sequence ID" value="EGD74392.1"/>
    <property type="molecule type" value="Genomic_DNA"/>
</dbReference>
<evidence type="ECO:0000313" key="7">
    <source>
        <dbReference type="EMBL" id="EGD74392.1"/>
    </source>
</evidence>
<name>F2UBX7_SALR5</name>